<evidence type="ECO:0000259" key="3">
    <source>
        <dbReference type="PROSITE" id="PS50191"/>
    </source>
</evidence>
<feature type="compositionally biased region" description="Low complexity" evidence="1">
    <location>
        <begin position="1"/>
        <end position="18"/>
    </location>
</feature>
<organism evidence="4 5">
    <name type="scientific">Canna indica</name>
    <name type="common">Indian-shot</name>
    <dbReference type="NCBI Taxonomy" id="4628"/>
    <lineage>
        <taxon>Eukaryota</taxon>
        <taxon>Viridiplantae</taxon>
        <taxon>Streptophyta</taxon>
        <taxon>Embryophyta</taxon>
        <taxon>Tracheophyta</taxon>
        <taxon>Spermatophyta</taxon>
        <taxon>Magnoliopsida</taxon>
        <taxon>Liliopsida</taxon>
        <taxon>Zingiberales</taxon>
        <taxon>Cannaceae</taxon>
        <taxon>Canna</taxon>
    </lineage>
</organism>
<keyword evidence="2" id="KW-0812">Transmembrane</keyword>
<evidence type="ECO:0000313" key="5">
    <source>
        <dbReference type="Proteomes" id="UP001327560"/>
    </source>
</evidence>
<dbReference type="EMBL" id="CP136897">
    <property type="protein sequence ID" value="WOL16575.1"/>
    <property type="molecule type" value="Genomic_DNA"/>
</dbReference>
<sequence>MSDSSKISQSPNISSPKNMPKKSLVASYPGNIPPKAFKQLVPYKISSLQRGPTGRLAFFFLKVAALETVRRFSRARCPFVWKAIQSLQVFCYPPFKWISKWAPFAMLAEGVQKISKPLLVLSVVTAFSDHSESYKNTLPSVDDPQPSSGLPRRQSASDISSSSETTKEDSGKWLPLVIKELEKRGIAIPERMNEDELQRFYDAADGDLSCLLSSLKKTIRWRETYNILSLQELEMWSHLVFWHGFDVMRRPCLVIRLGRACSSLEPHERPRFAQAVVSQLEHGVLHLTYEEDPRITVLMDCEGISSFRFPMQLMRSFSTLVQDHYPNRLGLLLIIRLPPVVRVLAQTLIQILKPTTRQKLHIEGQAYQKVLSELLASVPDFLGGKCNCSMCQNLRSGWSPSQMAESGGRPHANYLEDEPADNDHPISELAFSNNCNYILRATIVALLMLCVLVAFLAGMYDPESLQSLP</sequence>
<feature type="domain" description="CRAL-TRIO" evidence="3">
    <location>
        <begin position="242"/>
        <end position="390"/>
    </location>
</feature>
<feature type="transmembrane region" description="Helical" evidence="2">
    <location>
        <begin position="437"/>
        <end position="460"/>
    </location>
</feature>
<keyword evidence="2" id="KW-0472">Membrane</keyword>
<dbReference type="SUPFAM" id="SSF52087">
    <property type="entry name" value="CRAL/TRIO domain"/>
    <property type="match status" value="1"/>
</dbReference>
<name>A0AAQ3QQE1_9LILI</name>
<dbReference type="CDD" id="cd00170">
    <property type="entry name" value="SEC14"/>
    <property type="match status" value="1"/>
</dbReference>
<evidence type="ECO:0000256" key="2">
    <source>
        <dbReference type="SAM" id="Phobius"/>
    </source>
</evidence>
<protein>
    <recommendedName>
        <fullName evidence="3">CRAL-TRIO domain-containing protein</fullName>
    </recommendedName>
</protein>
<keyword evidence="5" id="KW-1185">Reference proteome</keyword>
<dbReference type="PANTHER" id="PTHR47041">
    <property type="entry name" value="SEC14 CYTOSOLIC FACTOR FAMILY PROTEIN / PHOSPHOGLYCERIDE TRANSFER FAMILY PROTEIN"/>
    <property type="match status" value="1"/>
</dbReference>
<evidence type="ECO:0000313" key="4">
    <source>
        <dbReference type="EMBL" id="WOL16575.1"/>
    </source>
</evidence>
<dbReference type="Gene3D" id="3.40.525.10">
    <property type="entry name" value="CRAL-TRIO lipid binding domain"/>
    <property type="match status" value="1"/>
</dbReference>
<proteinExistence type="predicted"/>
<reference evidence="4 5" key="1">
    <citation type="submission" date="2023-10" db="EMBL/GenBank/DDBJ databases">
        <title>Chromosome-scale genome assembly provides insights into flower coloration mechanisms of Canna indica.</title>
        <authorList>
            <person name="Li C."/>
        </authorList>
    </citation>
    <scope>NUCLEOTIDE SEQUENCE [LARGE SCALE GENOMIC DNA]</scope>
    <source>
        <tissue evidence="4">Flower</tissue>
    </source>
</reference>
<dbReference type="PANTHER" id="PTHR47041:SF2">
    <property type="entry name" value="SEC14 CYTOSOLIC FACTOR FAMILY PROTEIN _ PHOSPHOGLYCERIDE TRANSFER FAMILY PROTEIN"/>
    <property type="match status" value="1"/>
</dbReference>
<gene>
    <name evidence="4" type="ORF">Cni_G25362</name>
</gene>
<keyword evidence="2" id="KW-1133">Transmembrane helix</keyword>
<dbReference type="Proteomes" id="UP001327560">
    <property type="component" value="Chromosome 8"/>
</dbReference>
<dbReference type="PROSITE" id="PS50191">
    <property type="entry name" value="CRAL_TRIO"/>
    <property type="match status" value="1"/>
</dbReference>
<dbReference type="AlphaFoldDB" id="A0AAQ3QQE1"/>
<feature type="region of interest" description="Disordered" evidence="1">
    <location>
        <begin position="1"/>
        <end position="21"/>
    </location>
</feature>
<dbReference type="InterPro" id="IPR036865">
    <property type="entry name" value="CRAL-TRIO_dom_sf"/>
</dbReference>
<dbReference type="InterPro" id="IPR001251">
    <property type="entry name" value="CRAL-TRIO_dom"/>
</dbReference>
<accession>A0AAQ3QQE1</accession>
<evidence type="ECO:0000256" key="1">
    <source>
        <dbReference type="SAM" id="MobiDB-lite"/>
    </source>
</evidence>
<feature type="region of interest" description="Disordered" evidence="1">
    <location>
        <begin position="134"/>
        <end position="167"/>
    </location>
</feature>
<dbReference type="Pfam" id="PF00650">
    <property type="entry name" value="CRAL_TRIO"/>
    <property type="match status" value="1"/>
</dbReference>
<dbReference type="SMART" id="SM00516">
    <property type="entry name" value="SEC14"/>
    <property type="match status" value="1"/>
</dbReference>